<dbReference type="EnsemblMetazoa" id="G12282.1">
    <property type="protein sequence ID" value="G12282.1:cds"/>
    <property type="gene ID" value="G12282"/>
</dbReference>
<keyword evidence="3 11" id="KW-0732">Signal</keyword>
<evidence type="ECO:0000256" key="2">
    <source>
        <dbReference type="ARBA" id="ARBA00022448"/>
    </source>
</evidence>
<accession>A0A8W8I334</accession>
<feature type="compositionally biased region" description="Basic and acidic residues" evidence="9">
    <location>
        <begin position="272"/>
        <end position="284"/>
    </location>
</feature>
<evidence type="ECO:0000313" key="14">
    <source>
        <dbReference type="Proteomes" id="UP000005408"/>
    </source>
</evidence>
<keyword evidence="10" id="KW-0472">Membrane</keyword>
<evidence type="ECO:0000256" key="8">
    <source>
        <dbReference type="ARBA" id="ARBA00023284"/>
    </source>
</evidence>
<evidence type="ECO:0000256" key="1">
    <source>
        <dbReference type="ARBA" id="ARBA00004389"/>
    </source>
</evidence>
<evidence type="ECO:0000256" key="3">
    <source>
        <dbReference type="ARBA" id="ARBA00022729"/>
    </source>
</evidence>
<dbReference type="AlphaFoldDB" id="A0A8W8I334"/>
<feature type="transmembrane region" description="Helical" evidence="10">
    <location>
        <begin position="204"/>
        <end position="227"/>
    </location>
</feature>
<keyword evidence="7" id="KW-1015">Disulfide bond</keyword>
<feature type="compositionally biased region" description="Basic residues" evidence="9">
    <location>
        <begin position="285"/>
        <end position="294"/>
    </location>
</feature>
<evidence type="ECO:0000256" key="7">
    <source>
        <dbReference type="ARBA" id="ARBA00023157"/>
    </source>
</evidence>
<evidence type="ECO:0000259" key="12">
    <source>
        <dbReference type="Pfam" id="PF00085"/>
    </source>
</evidence>
<keyword evidence="4" id="KW-0256">Endoplasmic reticulum</keyword>
<keyword evidence="14" id="KW-1185">Reference proteome</keyword>
<dbReference type="InterPro" id="IPR013766">
    <property type="entry name" value="Thioredoxin_domain"/>
</dbReference>
<evidence type="ECO:0000256" key="11">
    <source>
        <dbReference type="SAM" id="SignalP"/>
    </source>
</evidence>
<evidence type="ECO:0000256" key="4">
    <source>
        <dbReference type="ARBA" id="ARBA00022824"/>
    </source>
</evidence>
<feature type="region of interest" description="Disordered" evidence="9">
    <location>
        <begin position="239"/>
        <end position="294"/>
    </location>
</feature>
<keyword evidence="8" id="KW-0676">Redox-active center</keyword>
<keyword evidence="6 10" id="KW-1133">Transmembrane helix</keyword>
<evidence type="ECO:0000313" key="13">
    <source>
        <dbReference type="EnsemblMetazoa" id="G12282.1:cds"/>
    </source>
</evidence>
<dbReference type="Gene3D" id="3.40.30.10">
    <property type="entry name" value="Glutaredoxin"/>
    <property type="match status" value="1"/>
</dbReference>
<sequence length="294" mass="33621">MFHVLFVSVTILFFSQTQCKPIEVTEDNWSDVLEGEWMLEFMAPWCPACRGFVETWDKFSDWSKDLDIKVGVVDVTENPGLLGRFLTASLPSIYQNNVHVTLFYVQHFDLCPLFLGLSGRFLVSSLPSLYHIKNGQFRQYKGGRKETELVSFVDDKKWEELDPIPWYFSPASVQMAALGQFFKAAMAVRDIYNMMTKEYGIPEWACYVIFAIATILLGLILGLLIVLCCDMMLPSKYVPNPKEKLQPRPPAEGVQKEDEDADGEESETDIIDDTKTTEKDGDSKPRRRRVKKAD</sequence>
<dbReference type="GO" id="GO:0005789">
    <property type="term" value="C:endoplasmic reticulum membrane"/>
    <property type="evidence" value="ECO:0007669"/>
    <property type="project" value="UniProtKB-SubCell"/>
</dbReference>
<feature type="signal peptide" evidence="11">
    <location>
        <begin position="1"/>
        <end position="19"/>
    </location>
</feature>
<evidence type="ECO:0000256" key="9">
    <source>
        <dbReference type="SAM" id="MobiDB-lite"/>
    </source>
</evidence>
<keyword evidence="2" id="KW-0813">Transport</keyword>
<evidence type="ECO:0000256" key="6">
    <source>
        <dbReference type="ARBA" id="ARBA00022989"/>
    </source>
</evidence>
<feature type="chain" id="PRO_5036493944" description="Thioredoxin domain-containing protein" evidence="11">
    <location>
        <begin position="20"/>
        <end position="294"/>
    </location>
</feature>
<dbReference type="PANTHER" id="PTHR46107">
    <property type="entry name" value="DUMPY: SHORTER THAN WILD-TYPE"/>
    <property type="match status" value="1"/>
</dbReference>
<dbReference type="SUPFAM" id="SSF52833">
    <property type="entry name" value="Thioredoxin-like"/>
    <property type="match status" value="1"/>
</dbReference>
<dbReference type="Pfam" id="PF00085">
    <property type="entry name" value="Thioredoxin"/>
    <property type="match status" value="1"/>
</dbReference>
<evidence type="ECO:0000256" key="5">
    <source>
        <dbReference type="ARBA" id="ARBA00022982"/>
    </source>
</evidence>
<dbReference type="PANTHER" id="PTHR46107:SF3">
    <property type="entry name" value="THIOREDOXIN DOMAIN-CONTAINING PROTEIN"/>
    <property type="match status" value="1"/>
</dbReference>
<proteinExistence type="predicted"/>
<dbReference type="InterPro" id="IPR036249">
    <property type="entry name" value="Thioredoxin-like_sf"/>
</dbReference>
<feature type="compositionally biased region" description="Acidic residues" evidence="9">
    <location>
        <begin position="257"/>
        <end position="271"/>
    </location>
</feature>
<comment type="subcellular location">
    <subcellularLocation>
        <location evidence="1">Endoplasmic reticulum membrane</location>
        <topology evidence="1">Single-pass membrane protein</topology>
    </subcellularLocation>
</comment>
<evidence type="ECO:0000256" key="10">
    <source>
        <dbReference type="SAM" id="Phobius"/>
    </source>
</evidence>
<organism evidence="13 14">
    <name type="scientific">Magallana gigas</name>
    <name type="common">Pacific oyster</name>
    <name type="synonym">Crassostrea gigas</name>
    <dbReference type="NCBI Taxonomy" id="29159"/>
    <lineage>
        <taxon>Eukaryota</taxon>
        <taxon>Metazoa</taxon>
        <taxon>Spiralia</taxon>
        <taxon>Lophotrochozoa</taxon>
        <taxon>Mollusca</taxon>
        <taxon>Bivalvia</taxon>
        <taxon>Autobranchia</taxon>
        <taxon>Pteriomorphia</taxon>
        <taxon>Ostreida</taxon>
        <taxon>Ostreoidea</taxon>
        <taxon>Ostreidae</taxon>
        <taxon>Magallana</taxon>
    </lineage>
</organism>
<feature type="domain" description="Thioredoxin" evidence="12">
    <location>
        <begin position="22"/>
        <end position="94"/>
    </location>
</feature>
<name>A0A8W8I334_MAGGI</name>
<keyword evidence="10" id="KW-0812">Transmembrane</keyword>
<reference evidence="13" key="1">
    <citation type="submission" date="2022-08" db="UniProtKB">
        <authorList>
            <consortium name="EnsemblMetazoa"/>
        </authorList>
    </citation>
    <scope>IDENTIFICATION</scope>
    <source>
        <strain evidence="13">05x7-T-G4-1.051#20</strain>
    </source>
</reference>
<keyword evidence="5" id="KW-0249">Electron transport</keyword>
<dbReference type="Proteomes" id="UP000005408">
    <property type="component" value="Unassembled WGS sequence"/>
</dbReference>
<dbReference type="InterPro" id="IPR052454">
    <property type="entry name" value="TMX_domain-containing"/>
</dbReference>
<dbReference type="GO" id="GO:0015036">
    <property type="term" value="F:disulfide oxidoreductase activity"/>
    <property type="evidence" value="ECO:0007669"/>
    <property type="project" value="TreeGrafter"/>
</dbReference>
<protein>
    <recommendedName>
        <fullName evidence="12">Thioredoxin domain-containing protein</fullName>
    </recommendedName>
</protein>